<name>A0A087S2S8_9ARCH</name>
<protein>
    <submittedName>
        <fullName evidence="1">Uncharacterized protein</fullName>
    </submittedName>
</protein>
<evidence type="ECO:0000313" key="1">
    <source>
        <dbReference type="EMBL" id="KFM20032.1"/>
    </source>
</evidence>
<dbReference type="PATRIC" id="fig|1502295.3.peg.331"/>
<evidence type="ECO:0000313" key="2">
    <source>
        <dbReference type="Proteomes" id="UP000029387"/>
    </source>
</evidence>
<accession>A0A087S2S8</accession>
<reference evidence="1 2" key="1">
    <citation type="submission" date="2014-06" db="EMBL/GenBank/DDBJ databases">
        <authorList>
            <person name="Ngugi D.K."/>
            <person name="Blom J."/>
            <person name="Alam I."/>
            <person name="Rashid M."/>
            <person name="Baalawi W."/>
            <person name="Zhang G."/>
            <person name="Hikmawan T."/>
            <person name="Guan Y."/>
            <person name="Antunes A."/>
            <person name="Siam R."/>
            <person name="El-Dorry H."/>
            <person name="Bajic V."/>
            <person name="Stingl U."/>
        </authorList>
    </citation>
    <scope>NUCLEOTIDE SEQUENCE [LARGE SCALE GENOMIC DNA]</scope>
    <source>
        <strain evidence="1">SCGC AAA799-P11</strain>
    </source>
</reference>
<gene>
    <name evidence="1" type="ORF">AAA799P11_00337</name>
</gene>
<sequence>MAKIGDKAFTITFIEDSDYTQGEQTTKGVKITTKETFEIDGNFVNKFHTTRVAIVKKFSNEKLRSDVNNGNSLGPVKCVSEKSASGKRFYNLVDA</sequence>
<proteinExistence type="predicted"/>
<dbReference type="AlphaFoldDB" id="A0A087S2S8"/>
<keyword evidence="2" id="KW-1185">Reference proteome</keyword>
<comment type="caution">
    <text evidence="1">The sequence shown here is derived from an EMBL/GenBank/DDBJ whole genome shotgun (WGS) entry which is preliminary data.</text>
</comment>
<organism evidence="1 2">
    <name type="scientific">Marine Group I thaumarchaeote SCGC AAA799-P11</name>
    <dbReference type="NCBI Taxonomy" id="1502295"/>
    <lineage>
        <taxon>Archaea</taxon>
        <taxon>Nitrososphaerota</taxon>
        <taxon>Marine Group I</taxon>
    </lineage>
</organism>
<dbReference type="EMBL" id="JOSZ01000003">
    <property type="protein sequence ID" value="KFM20032.1"/>
    <property type="molecule type" value="Genomic_DNA"/>
</dbReference>
<dbReference type="Proteomes" id="UP000029387">
    <property type="component" value="Unassembled WGS sequence"/>
</dbReference>